<protein>
    <recommendedName>
        <fullName evidence="6 7">Large ribosomal subunit protein bL9</fullName>
    </recommendedName>
</protein>
<dbReference type="InterPro" id="IPR020069">
    <property type="entry name" value="Ribosomal_bL9_C"/>
</dbReference>
<dbReference type="InterPro" id="IPR036935">
    <property type="entry name" value="Ribosomal_bL9_N_sf"/>
</dbReference>
<dbReference type="HAMAP" id="MF_00503">
    <property type="entry name" value="Ribosomal_bL9"/>
    <property type="match status" value="1"/>
</dbReference>
<reference evidence="9 10" key="1">
    <citation type="submission" date="2023-01" db="EMBL/GenBank/DDBJ databases">
        <title>Novel species of the genus Asticcacaulis isolated from rivers.</title>
        <authorList>
            <person name="Lu H."/>
        </authorList>
    </citation>
    <scope>NUCLEOTIDE SEQUENCE [LARGE SCALE GENOMIC DNA]</scope>
    <source>
        <strain evidence="9 10">BYS171W</strain>
    </source>
</reference>
<evidence type="ECO:0000313" key="10">
    <source>
        <dbReference type="Proteomes" id="UP001214854"/>
    </source>
</evidence>
<dbReference type="SUPFAM" id="SSF55658">
    <property type="entry name" value="L9 N-domain-like"/>
    <property type="match status" value="1"/>
</dbReference>
<evidence type="ECO:0000313" key="9">
    <source>
        <dbReference type="EMBL" id="MDC7682002.1"/>
    </source>
</evidence>
<keyword evidence="10" id="KW-1185">Reference proteome</keyword>
<dbReference type="InterPro" id="IPR009027">
    <property type="entry name" value="Ribosomal_bL9/RNase_H1_N"/>
</dbReference>
<dbReference type="InterPro" id="IPR000244">
    <property type="entry name" value="Ribosomal_bL9"/>
</dbReference>
<accession>A0ABT5HPL9</accession>
<keyword evidence="3 7" id="KW-0694">RNA-binding</keyword>
<dbReference type="Pfam" id="PF03948">
    <property type="entry name" value="Ribosomal_L9_C"/>
    <property type="match status" value="1"/>
</dbReference>
<keyword evidence="2 7" id="KW-0699">rRNA-binding</keyword>
<name>A0ABT5HPL9_9CAUL</name>
<evidence type="ECO:0000256" key="1">
    <source>
        <dbReference type="ARBA" id="ARBA00010605"/>
    </source>
</evidence>
<dbReference type="GO" id="GO:0005840">
    <property type="term" value="C:ribosome"/>
    <property type="evidence" value="ECO:0007669"/>
    <property type="project" value="UniProtKB-KW"/>
</dbReference>
<keyword evidence="4 7" id="KW-0689">Ribosomal protein</keyword>
<dbReference type="Proteomes" id="UP001214854">
    <property type="component" value="Unassembled WGS sequence"/>
</dbReference>
<keyword evidence="5 7" id="KW-0687">Ribonucleoprotein</keyword>
<dbReference type="InterPro" id="IPR020594">
    <property type="entry name" value="Ribosomal_bL9_bac/chp"/>
</dbReference>
<dbReference type="Gene3D" id="3.10.430.100">
    <property type="entry name" value="Ribosomal protein L9, C-terminal domain"/>
    <property type="match status" value="1"/>
</dbReference>
<evidence type="ECO:0000256" key="2">
    <source>
        <dbReference type="ARBA" id="ARBA00022730"/>
    </source>
</evidence>
<dbReference type="Gene3D" id="3.40.5.10">
    <property type="entry name" value="Ribosomal protein L9, N-terminal domain"/>
    <property type="match status" value="1"/>
</dbReference>
<evidence type="ECO:0000256" key="7">
    <source>
        <dbReference type="HAMAP-Rule" id="MF_00503"/>
    </source>
</evidence>
<comment type="similarity">
    <text evidence="1 7">Belongs to the bacterial ribosomal protein bL9 family.</text>
</comment>
<dbReference type="InterPro" id="IPR020070">
    <property type="entry name" value="Ribosomal_bL9_N"/>
</dbReference>
<dbReference type="RefSeq" id="WP_272746512.1">
    <property type="nucleotide sequence ID" value="NZ_JAQQKX010000001.1"/>
</dbReference>
<evidence type="ECO:0000259" key="8">
    <source>
        <dbReference type="PROSITE" id="PS00651"/>
    </source>
</evidence>
<dbReference type="InterPro" id="IPR036791">
    <property type="entry name" value="Ribosomal_bL9_C_sf"/>
</dbReference>
<evidence type="ECO:0000256" key="3">
    <source>
        <dbReference type="ARBA" id="ARBA00022884"/>
    </source>
</evidence>
<feature type="domain" description="Ribosomal protein L9" evidence="8">
    <location>
        <begin position="13"/>
        <end position="40"/>
    </location>
</feature>
<dbReference type="PROSITE" id="PS00651">
    <property type="entry name" value="RIBOSOMAL_L9"/>
    <property type="match status" value="1"/>
</dbReference>
<organism evidence="9 10">
    <name type="scientific">Asticcacaulis aquaticus</name>
    <dbReference type="NCBI Taxonomy" id="2984212"/>
    <lineage>
        <taxon>Bacteria</taxon>
        <taxon>Pseudomonadati</taxon>
        <taxon>Pseudomonadota</taxon>
        <taxon>Alphaproteobacteria</taxon>
        <taxon>Caulobacterales</taxon>
        <taxon>Caulobacteraceae</taxon>
        <taxon>Asticcacaulis</taxon>
    </lineage>
</organism>
<comment type="function">
    <text evidence="7">Binds to the 23S rRNA.</text>
</comment>
<evidence type="ECO:0000256" key="5">
    <source>
        <dbReference type="ARBA" id="ARBA00023274"/>
    </source>
</evidence>
<dbReference type="PANTHER" id="PTHR21368">
    <property type="entry name" value="50S RIBOSOMAL PROTEIN L9"/>
    <property type="match status" value="1"/>
</dbReference>
<sequence>MKVVLLERVENLGHIGEVVSVKDGFARNFLLPRHKALRANAQNLKFFEAQKEQIVARNAANKAAAETQGAELDGQQYVMIRQAGETGQLYGSVTGRDVSDAIAETGAKVERNQIVLDTPIKTLGVHSLKIRLHAEVSITITVNVARSAEEAERQAAGENVIASQFEEDRLADDAAAADLLEGGAGQAIADSYEY</sequence>
<gene>
    <name evidence="7 9" type="primary">rplI</name>
    <name evidence="9" type="ORF">PQU92_01870</name>
</gene>
<dbReference type="NCBIfam" id="TIGR00158">
    <property type="entry name" value="L9"/>
    <property type="match status" value="1"/>
</dbReference>
<evidence type="ECO:0000256" key="6">
    <source>
        <dbReference type="ARBA" id="ARBA00035292"/>
    </source>
</evidence>
<dbReference type="SUPFAM" id="SSF55653">
    <property type="entry name" value="Ribosomal protein L9 C-domain"/>
    <property type="match status" value="1"/>
</dbReference>
<dbReference type="EMBL" id="JAQQKX010000001">
    <property type="protein sequence ID" value="MDC7682002.1"/>
    <property type="molecule type" value="Genomic_DNA"/>
</dbReference>
<comment type="caution">
    <text evidence="9">The sequence shown here is derived from an EMBL/GenBank/DDBJ whole genome shotgun (WGS) entry which is preliminary data.</text>
</comment>
<dbReference type="Pfam" id="PF01281">
    <property type="entry name" value="Ribosomal_L9_N"/>
    <property type="match status" value="1"/>
</dbReference>
<proteinExistence type="inferred from homology"/>
<evidence type="ECO:0000256" key="4">
    <source>
        <dbReference type="ARBA" id="ARBA00022980"/>
    </source>
</evidence>